<dbReference type="NCBIfam" id="TIGR00426">
    <property type="entry name" value="competence protein ComEA helix-hairpin-helix repeat region"/>
    <property type="match status" value="1"/>
</dbReference>
<reference evidence="3" key="1">
    <citation type="submission" date="2016-10" db="EMBL/GenBank/DDBJ databases">
        <authorList>
            <person name="de Groot N.N."/>
        </authorList>
    </citation>
    <scope>NUCLEOTIDE SEQUENCE [LARGE SCALE GENOMIC DNA]</scope>
    <source>
        <strain evidence="3">Nm76</strain>
    </source>
</reference>
<evidence type="ECO:0000259" key="2">
    <source>
        <dbReference type="SMART" id="SM00278"/>
    </source>
</evidence>
<evidence type="ECO:0000313" key="5">
    <source>
        <dbReference type="Proteomes" id="UP000198814"/>
    </source>
</evidence>
<accession>A0A1H8NQG5</accession>
<dbReference type="GO" id="GO:0015627">
    <property type="term" value="C:type II protein secretion system complex"/>
    <property type="evidence" value="ECO:0007669"/>
    <property type="project" value="TreeGrafter"/>
</dbReference>
<dbReference type="STRING" id="42354.SAMN05216333_10810"/>
<keyword evidence="4" id="KW-0238">DNA-binding</keyword>
<evidence type="ECO:0000313" key="3">
    <source>
        <dbReference type="EMBL" id="SEO31830.1"/>
    </source>
</evidence>
<dbReference type="GO" id="GO:0006281">
    <property type="term" value="P:DNA repair"/>
    <property type="evidence" value="ECO:0007669"/>
    <property type="project" value="InterPro"/>
</dbReference>
<dbReference type="PANTHER" id="PTHR21180">
    <property type="entry name" value="ENDONUCLEASE/EXONUCLEASE/PHOSPHATASE FAMILY DOMAIN-CONTAINING PROTEIN 1"/>
    <property type="match status" value="1"/>
</dbReference>
<feature type="chain" id="PRO_5036020706" evidence="1">
    <location>
        <begin position="21"/>
        <end position="95"/>
    </location>
</feature>
<keyword evidence="5" id="KW-1185">Reference proteome</keyword>
<feature type="signal peptide" evidence="1">
    <location>
        <begin position="1"/>
        <end position="20"/>
    </location>
</feature>
<dbReference type="Pfam" id="PF12836">
    <property type="entry name" value="HHH_3"/>
    <property type="match status" value="1"/>
</dbReference>
<evidence type="ECO:0000313" key="6">
    <source>
        <dbReference type="Proteomes" id="UP000321055"/>
    </source>
</evidence>
<dbReference type="AlphaFoldDB" id="A0A1H8NQG5"/>
<protein>
    <submittedName>
        <fullName evidence="4">ComEA family DNA-binding protein</fullName>
    </submittedName>
    <submittedName>
        <fullName evidence="3">Competence protein ComEA</fullName>
    </submittedName>
</protein>
<keyword evidence="1" id="KW-0732">Signal</keyword>
<gene>
    <name evidence="4" type="ORF">E6Q60_08725</name>
    <name evidence="3" type="ORF">SAMN05216333_10810</name>
</gene>
<organism evidence="3 5">
    <name type="scientific">Nitrosomonas oligotropha</name>
    <dbReference type="NCBI Taxonomy" id="42354"/>
    <lineage>
        <taxon>Bacteria</taxon>
        <taxon>Pseudomonadati</taxon>
        <taxon>Pseudomonadota</taxon>
        <taxon>Betaproteobacteria</taxon>
        <taxon>Nitrosomonadales</taxon>
        <taxon>Nitrosomonadaceae</taxon>
        <taxon>Nitrosomonas</taxon>
    </lineage>
</organism>
<reference evidence="4 6" key="3">
    <citation type="submission" date="2018-09" db="EMBL/GenBank/DDBJ databases">
        <title>Metagenome Assembled Genomes from an Advanced Water Purification Facility.</title>
        <authorList>
            <person name="Stamps B.W."/>
            <person name="Spear J.R."/>
        </authorList>
    </citation>
    <scope>NUCLEOTIDE SEQUENCE [LARGE SCALE GENOMIC DNA]</scope>
    <source>
        <strain evidence="4">Bin_54_1</strain>
    </source>
</reference>
<reference evidence="5" key="2">
    <citation type="submission" date="2016-10" db="EMBL/GenBank/DDBJ databases">
        <authorList>
            <person name="Varghese N."/>
            <person name="Submissions S."/>
        </authorList>
    </citation>
    <scope>NUCLEOTIDE SEQUENCE [LARGE SCALE GENOMIC DNA]</scope>
    <source>
        <strain evidence="5">Nm76</strain>
    </source>
</reference>
<dbReference type="OrthoDB" id="8687931at2"/>
<dbReference type="InterPro" id="IPR003583">
    <property type="entry name" value="Hlx-hairpin-Hlx_DNA-bd_motif"/>
</dbReference>
<dbReference type="GO" id="GO:0015628">
    <property type="term" value="P:protein secretion by the type II secretion system"/>
    <property type="evidence" value="ECO:0007669"/>
    <property type="project" value="TreeGrafter"/>
</dbReference>
<name>A0A1H8NQG5_9PROT</name>
<dbReference type="EMBL" id="SSFX01000066">
    <property type="protein sequence ID" value="TXI27853.1"/>
    <property type="molecule type" value="Genomic_DNA"/>
</dbReference>
<feature type="domain" description="Helix-hairpin-helix DNA-binding motif class 1" evidence="2">
    <location>
        <begin position="30"/>
        <end position="49"/>
    </location>
</feature>
<dbReference type="PANTHER" id="PTHR21180:SF32">
    <property type="entry name" value="ENDONUCLEASE_EXONUCLEASE_PHOSPHATASE FAMILY DOMAIN-CONTAINING PROTEIN 1"/>
    <property type="match status" value="1"/>
</dbReference>
<dbReference type="EMBL" id="FODO01000008">
    <property type="protein sequence ID" value="SEO31830.1"/>
    <property type="molecule type" value="Genomic_DNA"/>
</dbReference>
<dbReference type="RefSeq" id="WP_090317842.1">
    <property type="nucleotide sequence ID" value="NZ_FNOE01000007.1"/>
</dbReference>
<dbReference type="Proteomes" id="UP000198814">
    <property type="component" value="Unassembled WGS sequence"/>
</dbReference>
<evidence type="ECO:0000313" key="4">
    <source>
        <dbReference type="EMBL" id="TXI27853.1"/>
    </source>
</evidence>
<dbReference type="Gene3D" id="1.10.150.280">
    <property type="entry name" value="AF1531-like domain"/>
    <property type="match status" value="1"/>
</dbReference>
<feature type="domain" description="Helix-hairpin-helix DNA-binding motif class 1" evidence="2">
    <location>
        <begin position="60"/>
        <end position="79"/>
    </location>
</feature>
<sequence length="95" mass="10028">MKRLFLIITLFFLVTGTTFAAVNINTATQAELESLQGIGPAKAKAIIEYREKSGAFASVDDLAKVSGIGAGTLKQLRDAVTVEGEKSAEAPAKQE</sequence>
<dbReference type="Proteomes" id="UP000321055">
    <property type="component" value="Unassembled WGS sequence"/>
</dbReference>
<dbReference type="InterPro" id="IPR051675">
    <property type="entry name" value="Endo/Exo/Phosphatase_dom_1"/>
</dbReference>
<dbReference type="InterPro" id="IPR004509">
    <property type="entry name" value="Competence_ComEA_HhH"/>
</dbReference>
<dbReference type="GO" id="GO:0003677">
    <property type="term" value="F:DNA binding"/>
    <property type="evidence" value="ECO:0007669"/>
    <property type="project" value="UniProtKB-KW"/>
</dbReference>
<dbReference type="InterPro" id="IPR010994">
    <property type="entry name" value="RuvA_2-like"/>
</dbReference>
<proteinExistence type="predicted"/>
<evidence type="ECO:0000256" key="1">
    <source>
        <dbReference type="SAM" id="SignalP"/>
    </source>
</evidence>
<dbReference type="SMART" id="SM00278">
    <property type="entry name" value="HhH1"/>
    <property type="match status" value="2"/>
</dbReference>
<dbReference type="SUPFAM" id="SSF47781">
    <property type="entry name" value="RuvA domain 2-like"/>
    <property type="match status" value="1"/>
</dbReference>